<evidence type="ECO:0000313" key="6">
    <source>
        <dbReference type="EMBL" id="UNB98822.1"/>
    </source>
</evidence>
<dbReference type="InterPro" id="IPR027417">
    <property type="entry name" value="P-loop_NTPase"/>
</dbReference>
<evidence type="ECO:0000256" key="3">
    <source>
        <dbReference type="ARBA" id="ARBA00013368"/>
    </source>
</evidence>
<dbReference type="RefSeq" id="WP_077742327.1">
    <property type="nucleotide sequence ID" value="NZ_AP022579.1"/>
</dbReference>
<evidence type="ECO:0000256" key="1">
    <source>
        <dbReference type="ARBA" id="ARBA00006930"/>
    </source>
</evidence>
<sequence>MPQEGGADTAAVEQSVHDVILELLGNDNALSNTAKDVVLNALAEVSGGAGEATQTGPAATYLSSISVSGFRGVGPSARLDLYPAPGLMVVSGRNGSGKSSFAEALELTLTGTSYRWYNKKESLWSEAWQNLHHPDPCEIEVGFTREAADPFTVGVRWAQGAKLDDCTTWTKTGNGKRVDGTDALGWSRALELHRPLLSYEELGRLFDGGPSALYDALAKLLGLDALADTEKVLTARHKTIKTASDAADTERRRVQNALAGHADERAERAAKLLRKRVVPLDDVRALATGAGEAQSDVAPALRVLAQLETPNIDTVEEATRQLRAAAQAVADTANAAIDLTSQRIDLLRTALRFHDQGGDTDCPVCAQGRLDADWATAAQDTIASSEELLDEYRATAQQLKIARATLTTLIQELATVPEVPGIDLPGLSTYNDAVGAAKKAPVGDDALATHAESTLTEVIAAAESLRTQASHELERRESAWAPVAAQLGGWVGLEEQARKVDDELNAVAAAKKWVTEHAAAFRNTRLKPIAAQARDIWHQLRQESNVDLVEISLEGTATRRKVVLEGAVDGKPTKALSVMSQGELHALALALFLPRATSAKSPFRFVVLDDPIQAMDPSKIDGFVQVLCEIAKTHQVIVFSHDDRLASVIRETGVDARLIEVVREAGSRVTVRDNVNPALRQVADIFALIKDTKMPDDIKRRAAPALFRMALESAAKQAFYAKQARAGQAIAESEEKWLSAKKTSSRLALAVHGDPQTDLTPWLRPERKQALRICNAGAHGDAGPVSIRDARDLEQTVHAVLAMR</sequence>
<comment type="similarity">
    <text evidence="1">Belongs to the SMC family. SbcC subfamily.</text>
</comment>
<dbReference type="Gene3D" id="3.40.50.300">
    <property type="entry name" value="P-loop containing nucleotide triphosphate hydrolases"/>
    <property type="match status" value="2"/>
</dbReference>
<accession>A0AAX2ZVB5</accession>
<proteinExistence type="inferred from homology"/>
<dbReference type="Proteomes" id="UP000466683">
    <property type="component" value="Chromosome"/>
</dbReference>
<name>A0AAX2ZVB5_9MYCO</name>
<dbReference type="EMBL" id="CP060016">
    <property type="protein sequence ID" value="UNB98822.1"/>
    <property type="molecule type" value="Genomic_DNA"/>
</dbReference>
<dbReference type="Proteomes" id="UP001162885">
    <property type="component" value="Chromosome"/>
</dbReference>
<dbReference type="PANTHER" id="PTHR32114">
    <property type="entry name" value="ABC TRANSPORTER ABCH.3"/>
    <property type="match status" value="1"/>
</dbReference>
<feature type="domain" description="RecF/RecN/SMC N-terminal" evidence="4">
    <location>
        <begin position="61"/>
        <end position="648"/>
    </location>
</feature>
<evidence type="ECO:0000259" key="4">
    <source>
        <dbReference type="Pfam" id="PF02463"/>
    </source>
</evidence>
<protein>
    <recommendedName>
        <fullName evidence="3">Nuclease SbcCD subunit C</fullName>
    </recommendedName>
</protein>
<comment type="subunit">
    <text evidence="2">Heterodimer of SbcC and SbcD.</text>
</comment>
<reference evidence="5 7" key="1">
    <citation type="journal article" date="2019" name="Emerg. Microbes Infect.">
        <title>Comprehensive subspecies identification of 175 nontuberculous mycobacteria species based on 7547 genomic profiles.</title>
        <authorList>
            <person name="Matsumoto Y."/>
            <person name="Kinjo T."/>
            <person name="Motooka D."/>
            <person name="Nabeya D."/>
            <person name="Jung N."/>
            <person name="Uechi K."/>
            <person name="Horii T."/>
            <person name="Iida T."/>
            <person name="Fujita J."/>
            <person name="Nakamura S."/>
        </authorList>
    </citation>
    <scope>NUCLEOTIDE SEQUENCE [LARGE SCALE GENOMIC DNA]</scope>
    <source>
        <strain evidence="5 7">JCM 15653</strain>
    </source>
</reference>
<reference evidence="6 8" key="3">
    <citation type="journal article" date="2022" name="BMC Genomics">
        <title>Comparative genome analysis of mycobacteria focusing on tRNA and non-coding RNA.</title>
        <authorList>
            <person name="Behra P.R.K."/>
            <person name="Pettersson B.M.F."/>
            <person name="Ramesh M."/>
            <person name="Das S."/>
            <person name="Dasgupta S."/>
            <person name="Kirsebom L.A."/>
        </authorList>
    </citation>
    <scope>NUCLEOTIDE SEQUENCE [LARGE SCALE GENOMIC DNA]</scope>
    <source>
        <strain evidence="6 8">DSM 44677</strain>
    </source>
</reference>
<evidence type="ECO:0000313" key="8">
    <source>
        <dbReference type="Proteomes" id="UP001162885"/>
    </source>
</evidence>
<dbReference type="Pfam" id="PF02463">
    <property type="entry name" value="SMC_N"/>
    <property type="match status" value="1"/>
</dbReference>
<evidence type="ECO:0000256" key="2">
    <source>
        <dbReference type="ARBA" id="ARBA00011322"/>
    </source>
</evidence>
<dbReference type="InterPro" id="IPR003395">
    <property type="entry name" value="RecF/RecN/SMC_N"/>
</dbReference>
<reference evidence="5" key="2">
    <citation type="submission" date="2020-02" db="EMBL/GenBank/DDBJ databases">
        <authorList>
            <person name="Matsumoto Y."/>
            <person name="Motooka D."/>
            <person name="Nakamura S."/>
        </authorList>
    </citation>
    <scope>NUCLEOTIDE SEQUENCE</scope>
    <source>
        <strain evidence="5">JCM 15653</strain>
    </source>
</reference>
<organism evidence="6 8">
    <name type="scientific">Mycolicibacterium boenickei</name>
    <dbReference type="NCBI Taxonomy" id="146017"/>
    <lineage>
        <taxon>Bacteria</taxon>
        <taxon>Bacillati</taxon>
        <taxon>Actinomycetota</taxon>
        <taxon>Actinomycetes</taxon>
        <taxon>Mycobacteriales</taxon>
        <taxon>Mycobacteriaceae</taxon>
        <taxon>Mycolicibacterium</taxon>
    </lineage>
</organism>
<gene>
    <name evidence="6" type="ORF">H5U98_25490</name>
    <name evidence="5" type="ORF">MBOE_00330</name>
</gene>
<evidence type="ECO:0000313" key="5">
    <source>
        <dbReference type="EMBL" id="BBX88384.1"/>
    </source>
</evidence>
<dbReference type="PANTHER" id="PTHR32114:SF2">
    <property type="entry name" value="ABC TRANSPORTER ABCH.3"/>
    <property type="match status" value="1"/>
</dbReference>
<evidence type="ECO:0000313" key="7">
    <source>
        <dbReference type="Proteomes" id="UP000466683"/>
    </source>
</evidence>
<keyword evidence="7" id="KW-1185">Reference proteome</keyword>
<dbReference type="EMBL" id="AP022579">
    <property type="protein sequence ID" value="BBX88384.1"/>
    <property type="molecule type" value="Genomic_DNA"/>
</dbReference>
<dbReference type="SUPFAM" id="SSF52540">
    <property type="entry name" value="P-loop containing nucleoside triphosphate hydrolases"/>
    <property type="match status" value="1"/>
</dbReference>
<dbReference type="AlphaFoldDB" id="A0AAX2ZVB5"/>